<protein>
    <submittedName>
        <fullName evidence="2">Uncharacterized protein</fullName>
    </submittedName>
</protein>
<feature type="region of interest" description="Disordered" evidence="1">
    <location>
        <begin position="286"/>
        <end position="306"/>
    </location>
</feature>
<evidence type="ECO:0000313" key="2">
    <source>
        <dbReference type="EMBL" id="TQD98027.1"/>
    </source>
</evidence>
<evidence type="ECO:0000313" key="3">
    <source>
        <dbReference type="Proteomes" id="UP000315295"/>
    </source>
</evidence>
<feature type="compositionally biased region" description="Low complexity" evidence="1">
    <location>
        <begin position="286"/>
        <end position="302"/>
    </location>
</feature>
<name>A0A540MGY5_MALBA</name>
<feature type="region of interest" description="Disordered" evidence="1">
    <location>
        <begin position="1"/>
        <end position="61"/>
    </location>
</feature>
<reference evidence="2 3" key="1">
    <citation type="journal article" date="2019" name="G3 (Bethesda)">
        <title>Sequencing of a Wild Apple (Malus baccata) Genome Unravels the Differences Between Cultivated and Wild Apple Species Regarding Disease Resistance and Cold Tolerance.</title>
        <authorList>
            <person name="Chen X."/>
        </authorList>
    </citation>
    <scope>NUCLEOTIDE SEQUENCE [LARGE SCALE GENOMIC DNA]</scope>
    <source>
        <strain evidence="3">cv. Shandingzi</strain>
        <tissue evidence="2">Leaves</tissue>
    </source>
</reference>
<dbReference type="PANTHER" id="PTHR34461:SF4">
    <property type="entry name" value="OS01G0101800 PROTEIN"/>
    <property type="match status" value="1"/>
</dbReference>
<keyword evidence="3" id="KW-1185">Reference proteome</keyword>
<evidence type="ECO:0000256" key="1">
    <source>
        <dbReference type="SAM" id="MobiDB-lite"/>
    </source>
</evidence>
<comment type="caution">
    <text evidence="2">The sequence shown here is derived from an EMBL/GenBank/DDBJ whole genome shotgun (WGS) entry which is preliminary data.</text>
</comment>
<dbReference type="EMBL" id="VIEB01000260">
    <property type="protein sequence ID" value="TQD98027.1"/>
    <property type="molecule type" value="Genomic_DNA"/>
</dbReference>
<feature type="compositionally biased region" description="Polar residues" evidence="1">
    <location>
        <begin position="125"/>
        <end position="134"/>
    </location>
</feature>
<feature type="compositionally biased region" description="Polar residues" evidence="1">
    <location>
        <begin position="607"/>
        <end position="622"/>
    </location>
</feature>
<feature type="region of interest" description="Disordered" evidence="1">
    <location>
        <begin position="558"/>
        <end position="587"/>
    </location>
</feature>
<feature type="compositionally biased region" description="Polar residues" evidence="1">
    <location>
        <begin position="567"/>
        <end position="579"/>
    </location>
</feature>
<feature type="region of interest" description="Disordered" evidence="1">
    <location>
        <begin position="683"/>
        <end position="725"/>
    </location>
</feature>
<dbReference type="PANTHER" id="PTHR34461">
    <property type="entry name" value="EXPRESSED PROTEIN"/>
    <property type="match status" value="1"/>
</dbReference>
<feature type="compositionally biased region" description="Basic and acidic residues" evidence="1">
    <location>
        <begin position="32"/>
        <end position="44"/>
    </location>
</feature>
<gene>
    <name evidence="2" type="ORF">C1H46_016391</name>
</gene>
<feature type="region of interest" description="Disordered" evidence="1">
    <location>
        <begin position="607"/>
        <end position="628"/>
    </location>
</feature>
<sequence length="875" mass="95817">MEANQTSMKWKRPSPVMRISTGPKSQIQLHTHRSDQARNCDGESKLPSSESVRKRPRSLDQIMDGSLTGSLLRNTLIKDLRVKRVFSPTSDPPENVNDHQKLGIGFGSHEPENGPKAAKNDELESSGNGISCSGPNVAVSESIETENSEMGFVLDDASFKSSASKGIGGSAQQCAQKSSPDAKANSFRVNVDYQTKSVLKPRQRVFKAPGSFSYRRLLPYLNDMAKDNSCMLEFRQQPNLNKGLEGKPFQGKRASENEAGFLHQFNEQKLSRECPTNGSSAQLETVQVSSNDTSNDSVVSESPSMTVVEECRSKPPVDEQVEICDLGFSCKVQKLNSPSPFSSSAAEDSLVNKDHVIDVYADGDTPVENAGTADKAGNGFPGEAQNVKDINPNSHSIVECYSCKDSEVGQNINLLQNDGMRKNDMGYLCKDQNPNHLNEQRVGNAGDILNQIDDSNEDDCQMTPPDAEILGKLKGEVKRVSEEGYVLQSTNEGSEKPSTAFNHRDVPSVDIKRHESTPKRNLVLNPCSRLKLFRSPGSISYRRLLPFLMDMEKTNSAVNTDKDLKQKQLSPVTPNQQETPMDKSGGLKFQSKRQICDPGTLPTPQLVTANGSSNDGGQNLTSPEHVPESQMPIDLQEEHYAEQAVSGKQSKLETRPEIMSFEQETDAPVTLLCPSTCEATSIKDGPISVSDSLSDKPEEEGTSSRTPLSNGGKPLQANSLSQNSSEIAATVSSGIHEVGPRKGILKRNPRGCRGLCSCLNCASFRLHAERAFEFSRNQMQDAEEVALDLMKELSNLRKLLELSAASATNPSMNLNKVKEACRRASEAEGIARNRLGEMNYELNIHSRVTCLQEPSVTFANYVEEKVITKEKFSSS</sequence>
<organism evidence="2 3">
    <name type="scientific">Malus baccata</name>
    <name type="common">Siberian crab apple</name>
    <name type="synonym">Pyrus baccata</name>
    <dbReference type="NCBI Taxonomy" id="106549"/>
    <lineage>
        <taxon>Eukaryota</taxon>
        <taxon>Viridiplantae</taxon>
        <taxon>Streptophyta</taxon>
        <taxon>Embryophyta</taxon>
        <taxon>Tracheophyta</taxon>
        <taxon>Spermatophyta</taxon>
        <taxon>Magnoliopsida</taxon>
        <taxon>eudicotyledons</taxon>
        <taxon>Gunneridae</taxon>
        <taxon>Pentapetalae</taxon>
        <taxon>rosids</taxon>
        <taxon>fabids</taxon>
        <taxon>Rosales</taxon>
        <taxon>Rosaceae</taxon>
        <taxon>Amygdaloideae</taxon>
        <taxon>Maleae</taxon>
        <taxon>Malus</taxon>
    </lineage>
</organism>
<dbReference type="STRING" id="106549.A0A540MGY5"/>
<proteinExistence type="predicted"/>
<feature type="compositionally biased region" description="Basic and acidic residues" evidence="1">
    <location>
        <begin position="109"/>
        <end position="122"/>
    </location>
</feature>
<feature type="compositionally biased region" description="Polar residues" evidence="1">
    <location>
        <begin position="716"/>
        <end position="725"/>
    </location>
</feature>
<dbReference type="Proteomes" id="UP000315295">
    <property type="component" value="Unassembled WGS sequence"/>
</dbReference>
<accession>A0A540MGY5</accession>
<feature type="region of interest" description="Disordered" evidence="1">
    <location>
        <begin position="86"/>
        <end position="136"/>
    </location>
</feature>
<dbReference type="AlphaFoldDB" id="A0A540MGY5"/>